<reference evidence="2 3" key="1">
    <citation type="submission" date="2020-11" db="EMBL/GenBank/DDBJ databases">
        <authorList>
            <person name="Wallbank WR R."/>
            <person name="Pardo Diaz C."/>
            <person name="Kozak K."/>
            <person name="Martin S."/>
            <person name="Jiggins C."/>
            <person name="Moest M."/>
            <person name="Warren A I."/>
            <person name="Generalovic N T."/>
            <person name="Byers J.R.P. K."/>
            <person name="Montejo-Kovacevich G."/>
            <person name="Yen C E."/>
        </authorList>
    </citation>
    <scope>NUCLEOTIDE SEQUENCE [LARGE SCALE GENOMIC DNA]</scope>
</reference>
<dbReference type="AlphaFoldDB" id="A0A7R8UJN4"/>
<evidence type="ECO:0000313" key="2">
    <source>
        <dbReference type="EMBL" id="CAD7081774.1"/>
    </source>
</evidence>
<organism evidence="2 3">
    <name type="scientific">Hermetia illucens</name>
    <name type="common">Black soldier fly</name>
    <dbReference type="NCBI Taxonomy" id="343691"/>
    <lineage>
        <taxon>Eukaryota</taxon>
        <taxon>Metazoa</taxon>
        <taxon>Ecdysozoa</taxon>
        <taxon>Arthropoda</taxon>
        <taxon>Hexapoda</taxon>
        <taxon>Insecta</taxon>
        <taxon>Pterygota</taxon>
        <taxon>Neoptera</taxon>
        <taxon>Endopterygota</taxon>
        <taxon>Diptera</taxon>
        <taxon>Brachycera</taxon>
        <taxon>Stratiomyomorpha</taxon>
        <taxon>Stratiomyidae</taxon>
        <taxon>Hermetiinae</taxon>
        <taxon>Hermetia</taxon>
    </lineage>
</organism>
<accession>A0A7R8UJN4</accession>
<gene>
    <name evidence="2" type="ORF">HERILL_LOCUS4865</name>
</gene>
<dbReference type="InParanoid" id="A0A7R8UJN4"/>
<feature type="compositionally biased region" description="Basic and acidic residues" evidence="1">
    <location>
        <begin position="59"/>
        <end position="68"/>
    </location>
</feature>
<name>A0A7R8UJN4_HERIL</name>
<feature type="compositionally biased region" description="Acidic residues" evidence="1">
    <location>
        <begin position="35"/>
        <end position="45"/>
    </location>
</feature>
<evidence type="ECO:0000313" key="3">
    <source>
        <dbReference type="Proteomes" id="UP000594454"/>
    </source>
</evidence>
<sequence length="95" mass="10531">MAEGTANDQSNIASSESSPPPSIPEEFKKLFSNSDDSDVDPDFDFETEKDCNSSSDNGDFEKEKDHNLSADNCDISSQPKKIKRKQATKNTIRNN</sequence>
<dbReference type="Proteomes" id="UP000594454">
    <property type="component" value="Chromosome 2"/>
</dbReference>
<evidence type="ECO:0000256" key="1">
    <source>
        <dbReference type="SAM" id="MobiDB-lite"/>
    </source>
</evidence>
<dbReference type="EMBL" id="LR899010">
    <property type="protein sequence ID" value="CAD7081774.1"/>
    <property type="molecule type" value="Genomic_DNA"/>
</dbReference>
<feature type="region of interest" description="Disordered" evidence="1">
    <location>
        <begin position="1"/>
        <end position="95"/>
    </location>
</feature>
<keyword evidence="3" id="KW-1185">Reference proteome</keyword>
<protein>
    <submittedName>
        <fullName evidence="2">Uncharacterized protein</fullName>
    </submittedName>
</protein>
<proteinExistence type="predicted"/>
<feature type="compositionally biased region" description="Polar residues" evidence="1">
    <location>
        <begin position="1"/>
        <end position="13"/>
    </location>
</feature>